<keyword evidence="5 7" id="KW-1133">Transmembrane helix</keyword>
<name>A0A7C3VQJ7_9CYAN</name>
<dbReference type="InterPro" id="IPR044878">
    <property type="entry name" value="UbiA_sf"/>
</dbReference>
<evidence type="ECO:0000256" key="7">
    <source>
        <dbReference type="SAM" id="Phobius"/>
    </source>
</evidence>
<feature type="transmembrane region" description="Helical" evidence="7">
    <location>
        <begin position="291"/>
        <end position="309"/>
    </location>
</feature>
<dbReference type="EC" id="2.5.1.115" evidence="8"/>
<evidence type="ECO:0000256" key="4">
    <source>
        <dbReference type="ARBA" id="ARBA00022692"/>
    </source>
</evidence>
<feature type="transmembrane region" description="Helical" evidence="7">
    <location>
        <begin position="132"/>
        <end position="156"/>
    </location>
</feature>
<evidence type="ECO:0000256" key="5">
    <source>
        <dbReference type="ARBA" id="ARBA00022989"/>
    </source>
</evidence>
<sequence length="348" mass="38246">MTNLWKFSRPHTIIGTTLSVVGLYLIAFPNIAAASHHIGVLLIALIACLCGNVYIVGLNQLTDVDIDKINKPNLPLASGELSLKQGQIIVIIAGIAALVIAWFSGLMLLAVVGVSLALGTAYSLPPLRLKRFPFWASFCIFTVRGVVINLGLFLHYKLYLPSPLSPLLGQGFLTEQSLFSAILGEITPQLWALSLFVVGFAFAIAIFKDIPDIEGDKHYQITTLTIKIGAPAAFNLALYTLTACYLGMVAASWAGFSWSETWLLNENLVGEWFIGAINPVSFLGELGRNPVFFQIFVTVTHLGALGWLWWRSQQVNLEDKTSIASCYQFIWKLFFLEYLIFPAACLLA</sequence>
<feature type="transmembrane region" description="Helical" evidence="7">
    <location>
        <begin position="88"/>
        <end position="120"/>
    </location>
</feature>
<dbReference type="InterPro" id="IPR044502">
    <property type="entry name" value="AtHST-like"/>
</dbReference>
<evidence type="ECO:0000313" key="8">
    <source>
        <dbReference type="EMBL" id="HGG02090.1"/>
    </source>
</evidence>
<evidence type="ECO:0000256" key="1">
    <source>
        <dbReference type="ARBA" id="ARBA00004141"/>
    </source>
</evidence>
<dbReference type="Pfam" id="PF01040">
    <property type="entry name" value="UbiA"/>
    <property type="match status" value="1"/>
</dbReference>
<keyword evidence="4 7" id="KW-0812">Transmembrane</keyword>
<dbReference type="InterPro" id="IPR000537">
    <property type="entry name" value="UbiA_prenyltransferase"/>
</dbReference>
<organism evidence="8">
    <name type="scientific">Planktothricoides sp. SpSt-374</name>
    <dbReference type="NCBI Taxonomy" id="2282167"/>
    <lineage>
        <taxon>Bacteria</taxon>
        <taxon>Bacillati</taxon>
        <taxon>Cyanobacteriota</taxon>
        <taxon>Cyanophyceae</taxon>
        <taxon>Oscillatoriophycideae</taxon>
        <taxon>Oscillatoriales</taxon>
        <taxon>Oscillatoriaceae</taxon>
        <taxon>Planktothricoides</taxon>
    </lineage>
</organism>
<gene>
    <name evidence="8" type="ORF">ENR15_15955</name>
</gene>
<dbReference type="NCBIfam" id="NF009525">
    <property type="entry name" value="PRK12887.1"/>
    <property type="match status" value="1"/>
</dbReference>
<dbReference type="PANTHER" id="PTHR43009:SF7">
    <property type="entry name" value="HOMOGENTISATE GERANYLGERANYLTRANSFERASE, CHLOROPLASTIC"/>
    <property type="match status" value="1"/>
</dbReference>
<comment type="similarity">
    <text evidence="2">Belongs to the UbiA prenyltransferase family.</text>
</comment>
<dbReference type="GO" id="GO:0016020">
    <property type="term" value="C:membrane"/>
    <property type="evidence" value="ECO:0007669"/>
    <property type="project" value="UniProtKB-SubCell"/>
</dbReference>
<protein>
    <submittedName>
        <fullName evidence="8">Homogentisate phytyltransferase</fullName>
        <ecNumber evidence="8">2.5.1.115</ecNumber>
    </submittedName>
</protein>
<evidence type="ECO:0000256" key="3">
    <source>
        <dbReference type="ARBA" id="ARBA00022679"/>
    </source>
</evidence>
<dbReference type="Gene3D" id="1.10.357.140">
    <property type="entry name" value="UbiA prenyltransferase"/>
    <property type="match status" value="1"/>
</dbReference>
<reference evidence="8" key="1">
    <citation type="journal article" date="2020" name="mSystems">
        <title>Genome- and Community-Level Interaction Insights into Carbon Utilization and Element Cycling Functions of Hydrothermarchaeota in Hydrothermal Sediment.</title>
        <authorList>
            <person name="Zhou Z."/>
            <person name="Liu Y."/>
            <person name="Xu W."/>
            <person name="Pan J."/>
            <person name="Luo Z.H."/>
            <person name="Li M."/>
        </authorList>
    </citation>
    <scope>NUCLEOTIDE SEQUENCE [LARGE SCALE GENOMIC DNA]</scope>
    <source>
        <strain evidence="8">SpSt-374</strain>
    </source>
</reference>
<evidence type="ECO:0000256" key="6">
    <source>
        <dbReference type="ARBA" id="ARBA00023136"/>
    </source>
</evidence>
<comment type="caution">
    <text evidence="8">The sequence shown here is derived from an EMBL/GenBank/DDBJ whole genome shotgun (WGS) entry which is preliminary data.</text>
</comment>
<dbReference type="AlphaFoldDB" id="A0A7C3VQJ7"/>
<evidence type="ECO:0000256" key="2">
    <source>
        <dbReference type="ARBA" id="ARBA00005985"/>
    </source>
</evidence>
<feature type="transmembrane region" description="Helical" evidence="7">
    <location>
        <begin position="228"/>
        <end position="256"/>
    </location>
</feature>
<feature type="transmembrane region" description="Helical" evidence="7">
    <location>
        <begin position="190"/>
        <end position="207"/>
    </location>
</feature>
<dbReference type="CDD" id="cd13960">
    <property type="entry name" value="PT_UbiA_HPT1"/>
    <property type="match status" value="1"/>
</dbReference>
<feature type="transmembrane region" description="Helical" evidence="7">
    <location>
        <begin position="329"/>
        <end position="347"/>
    </location>
</feature>
<proteinExistence type="inferred from homology"/>
<dbReference type="GO" id="GO:0010176">
    <property type="term" value="F:homogentisate phytyltransferase activity"/>
    <property type="evidence" value="ECO:0007669"/>
    <property type="project" value="UniProtKB-EC"/>
</dbReference>
<keyword evidence="6 7" id="KW-0472">Membrane</keyword>
<feature type="transmembrane region" description="Helical" evidence="7">
    <location>
        <begin position="12"/>
        <end position="31"/>
    </location>
</feature>
<comment type="subcellular location">
    <subcellularLocation>
        <location evidence="1">Membrane</location>
        <topology evidence="1">Multi-pass membrane protein</topology>
    </subcellularLocation>
</comment>
<dbReference type="PANTHER" id="PTHR43009">
    <property type="entry name" value="HOMOGENTISATE SOLANESYLTRANSFERASE, CHLOROPLASTIC"/>
    <property type="match status" value="1"/>
</dbReference>
<accession>A0A7C3VQJ7</accession>
<dbReference type="EMBL" id="DSPX01000163">
    <property type="protein sequence ID" value="HGG02090.1"/>
    <property type="molecule type" value="Genomic_DNA"/>
</dbReference>
<keyword evidence="3 8" id="KW-0808">Transferase</keyword>
<feature type="transmembrane region" description="Helical" evidence="7">
    <location>
        <begin position="38"/>
        <end position="57"/>
    </location>
</feature>